<keyword evidence="3" id="KW-1185">Reference proteome</keyword>
<feature type="region of interest" description="Disordered" evidence="1">
    <location>
        <begin position="134"/>
        <end position="155"/>
    </location>
</feature>
<sequence>MKILCRVLLLPTLSLVGCVLPVPNKTVYQEGYQGRVVEGLTARPVSGASVSIHRSSSWSNGSGGEYFQEETLTTTPCGFSFAEDAKWHWGYLIGPVSYPLPYDGMRLKTSISRVEVRAAGYAPFVWIKGSQDKRKKPPQVIRLQRSPEYSAGEVN</sequence>
<evidence type="ECO:0000313" key="2">
    <source>
        <dbReference type="EMBL" id="GAA5497360.1"/>
    </source>
</evidence>
<dbReference type="EMBL" id="BAABRL010000014">
    <property type="protein sequence ID" value="GAA5497360.1"/>
    <property type="molecule type" value="Genomic_DNA"/>
</dbReference>
<dbReference type="RefSeq" id="WP_346189880.1">
    <property type="nucleotide sequence ID" value="NZ_BAABRL010000014.1"/>
</dbReference>
<gene>
    <name evidence="2" type="ORF">Rhal01_03554</name>
</gene>
<reference evidence="2 3" key="1">
    <citation type="submission" date="2024-02" db="EMBL/GenBank/DDBJ databases">
        <title>Rubritalea halochordaticola NBRC 107102.</title>
        <authorList>
            <person name="Ichikawa N."/>
            <person name="Katano-Makiyama Y."/>
            <person name="Hidaka K."/>
        </authorList>
    </citation>
    <scope>NUCLEOTIDE SEQUENCE [LARGE SCALE GENOMIC DNA]</scope>
    <source>
        <strain evidence="2 3">NBRC 107102</strain>
    </source>
</reference>
<accession>A0ABP9V5U5</accession>
<organism evidence="2 3">
    <name type="scientific">Rubritalea halochordaticola</name>
    <dbReference type="NCBI Taxonomy" id="714537"/>
    <lineage>
        <taxon>Bacteria</taxon>
        <taxon>Pseudomonadati</taxon>
        <taxon>Verrucomicrobiota</taxon>
        <taxon>Verrucomicrobiia</taxon>
        <taxon>Verrucomicrobiales</taxon>
        <taxon>Rubritaleaceae</taxon>
        <taxon>Rubritalea</taxon>
    </lineage>
</organism>
<name>A0ABP9V5U5_9BACT</name>
<evidence type="ECO:0000256" key="1">
    <source>
        <dbReference type="SAM" id="MobiDB-lite"/>
    </source>
</evidence>
<evidence type="ECO:0008006" key="4">
    <source>
        <dbReference type="Google" id="ProtNLM"/>
    </source>
</evidence>
<comment type="caution">
    <text evidence="2">The sequence shown here is derived from an EMBL/GenBank/DDBJ whole genome shotgun (WGS) entry which is preliminary data.</text>
</comment>
<proteinExistence type="predicted"/>
<protein>
    <recommendedName>
        <fullName evidence="4">Lipoprotein</fullName>
    </recommendedName>
</protein>
<evidence type="ECO:0000313" key="3">
    <source>
        <dbReference type="Proteomes" id="UP001424741"/>
    </source>
</evidence>
<dbReference type="PROSITE" id="PS51257">
    <property type="entry name" value="PROKAR_LIPOPROTEIN"/>
    <property type="match status" value="1"/>
</dbReference>
<dbReference type="Proteomes" id="UP001424741">
    <property type="component" value="Unassembled WGS sequence"/>
</dbReference>